<gene>
    <name evidence="2" type="ORF">GCM10022262_01250</name>
</gene>
<protein>
    <submittedName>
        <fullName evidence="2">Uncharacterized protein</fullName>
    </submittedName>
</protein>
<accession>A0ABP8EP32</accession>
<evidence type="ECO:0000256" key="1">
    <source>
        <dbReference type="SAM" id="MobiDB-lite"/>
    </source>
</evidence>
<keyword evidence="3" id="KW-1185">Reference proteome</keyword>
<feature type="region of interest" description="Disordered" evidence="1">
    <location>
        <begin position="77"/>
        <end position="101"/>
    </location>
</feature>
<dbReference type="RefSeq" id="WP_345036465.1">
    <property type="nucleotide sequence ID" value="NZ_BAABBA010000001.1"/>
</dbReference>
<feature type="compositionally biased region" description="Basic and acidic residues" evidence="1">
    <location>
        <begin position="473"/>
        <end position="499"/>
    </location>
</feature>
<dbReference type="SUPFAM" id="SSF160424">
    <property type="entry name" value="BH3703-like"/>
    <property type="match status" value="1"/>
</dbReference>
<feature type="region of interest" description="Disordered" evidence="1">
    <location>
        <begin position="473"/>
        <end position="527"/>
    </location>
</feature>
<organism evidence="2 3">
    <name type="scientific">Georgenia daeguensis</name>
    <dbReference type="NCBI Taxonomy" id="908355"/>
    <lineage>
        <taxon>Bacteria</taxon>
        <taxon>Bacillati</taxon>
        <taxon>Actinomycetota</taxon>
        <taxon>Actinomycetes</taxon>
        <taxon>Micrococcales</taxon>
        <taxon>Bogoriellaceae</taxon>
        <taxon>Georgenia</taxon>
    </lineage>
</organism>
<feature type="compositionally biased region" description="Pro residues" evidence="1">
    <location>
        <begin position="500"/>
        <end position="527"/>
    </location>
</feature>
<dbReference type="InterPro" id="IPR036170">
    <property type="entry name" value="YezG-like_sf"/>
</dbReference>
<proteinExistence type="predicted"/>
<reference evidence="3" key="1">
    <citation type="journal article" date="2019" name="Int. J. Syst. Evol. Microbiol.">
        <title>The Global Catalogue of Microorganisms (GCM) 10K type strain sequencing project: providing services to taxonomists for standard genome sequencing and annotation.</title>
        <authorList>
            <consortium name="The Broad Institute Genomics Platform"/>
            <consortium name="The Broad Institute Genome Sequencing Center for Infectious Disease"/>
            <person name="Wu L."/>
            <person name="Ma J."/>
        </authorList>
    </citation>
    <scope>NUCLEOTIDE SEQUENCE [LARGE SCALE GENOMIC DNA]</scope>
    <source>
        <strain evidence="3">JCM 17459</strain>
    </source>
</reference>
<feature type="region of interest" description="Disordered" evidence="1">
    <location>
        <begin position="311"/>
        <end position="341"/>
    </location>
</feature>
<comment type="caution">
    <text evidence="2">The sequence shown here is derived from an EMBL/GenBank/DDBJ whole genome shotgun (WGS) entry which is preliminary data.</text>
</comment>
<name>A0ABP8EP32_9MICO</name>
<feature type="compositionally biased region" description="Low complexity" evidence="1">
    <location>
        <begin position="315"/>
        <end position="341"/>
    </location>
</feature>
<sequence>MATILQKAITPPMSAAYLERGLDRVAGYVVPAADVAGVTSTADLFELHGLGFPGSPFSPDAPIDVLHLPVSPTAVVLPATGGQDEEGRRRTGGPFLERPPFTGTGFTSAGDVVAPLSWVEHTRLTPGARLWRFTPGEAEPELIGTYHGVAFGWQNHLDGDSFHAIVPSKYVGHVAKIDVGTFAADVATDEAGNPTVLTLVTPSRDAEQHGFSRTEAGMWARKVPAADALEIFEIHASARWHGIPVRIVDQGPNKEGEQFCRVASLAHDADIAERLHMDKLDAGVYETTVALSALTDVVYAQRVPRGWAREGQLKTAAQQPAATTTPARRASGATPTVGRPVVTVGAGADGSASPMAKHAAHLQRVAQGLVSVAPTGWTRARVLCRMVGTRGELLAASTGPDGKEVGLPGLPGDVGKALAEMRHASFEPGKGTWFAALVTLEPAGKLTLNLDYTHEQKWSKPLESGQYAEDLRRYPRDEEHIPDWLRERLAEDEASDARPDGPPAESAPPAPPAPLAPPAPPAPPAEA</sequence>
<dbReference type="EMBL" id="BAABBA010000001">
    <property type="protein sequence ID" value="GAA4285766.1"/>
    <property type="molecule type" value="Genomic_DNA"/>
</dbReference>
<evidence type="ECO:0000313" key="2">
    <source>
        <dbReference type="EMBL" id="GAA4285766.1"/>
    </source>
</evidence>
<dbReference type="Proteomes" id="UP001499841">
    <property type="component" value="Unassembled WGS sequence"/>
</dbReference>
<evidence type="ECO:0000313" key="3">
    <source>
        <dbReference type="Proteomes" id="UP001499841"/>
    </source>
</evidence>